<keyword evidence="1" id="KW-0732">Signal</keyword>
<proteinExistence type="predicted"/>
<keyword evidence="3" id="KW-1185">Reference proteome</keyword>
<dbReference type="RefSeq" id="WP_264881643.1">
    <property type="nucleotide sequence ID" value="NZ_JAPDOB010000001.1"/>
</dbReference>
<name>A0ABT3JEC3_9SPHN</name>
<organism evidence="2 3">
    <name type="scientific">Sphingomonas arvum</name>
    <dbReference type="NCBI Taxonomy" id="2992113"/>
    <lineage>
        <taxon>Bacteria</taxon>
        <taxon>Pseudomonadati</taxon>
        <taxon>Pseudomonadota</taxon>
        <taxon>Alphaproteobacteria</taxon>
        <taxon>Sphingomonadales</taxon>
        <taxon>Sphingomonadaceae</taxon>
        <taxon>Sphingomonas</taxon>
    </lineage>
</organism>
<sequence length="211" mass="22850">MWRPIAILAALTVSTSSAAHAREDDLTTSSSVAPVFQDGQLQGCAFTFDVAHRDHEYAKGGVVKLAGSLNYYAWSGRSPLVSIKLGVHPFTEQGSKFEAPAEVYLILGNRTNRADKLQTIDAETGGFRMFAFSAGDLTMKSLVALAENGHLLLGYAMRAGGMLSLVEADARVRQINIDDLDKSEIDESAPKRWLDCLVEATNVGLSSSRRK</sequence>
<accession>A0ABT3JEC3</accession>
<feature type="signal peptide" evidence="1">
    <location>
        <begin position="1"/>
        <end position="21"/>
    </location>
</feature>
<dbReference type="EMBL" id="JAPDOB010000001">
    <property type="protein sequence ID" value="MCW3797408.1"/>
    <property type="molecule type" value="Genomic_DNA"/>
</dbReference>
<evidence type="ECO:0000256" key="1">
    <source>
        <dbReference type="SAM" id="SignalP"/>
    </source>
</evidence>
<comment type="caution">
    <text evidence="2">The sequence shown here is derived from an EMBL/GenBank/DDBJ whole genome shotgun (WGS) entry which is preliminary data.</text>
</comment>
<dbReference type="Proteomes" id="UP001526246">
    <property type="component" value="Unassembled WGS sequence"/>
</dbReference>
<feature type="chain" id="PRO_5046232322" evidence="1">
    <location>
        <begin position="22"/>
        <end position="211"/>
    </location>
</feature>
<evidence type="ECO:0000313" key="3">
    <source>
        <dbReference type="Proteomes" id="UP001526246"/>
    </source>
</evidence>
<gene>
    <name evidence="2" type="ORF">OMW55_06265</name>
</gene>
<protein>
    <submittedName>
        <fullName evidence="2">Uncharacterized protein</fullName>
    </submittedName>
</protein>
<evidence type="ECO:0000313" key="2">
    <source>
        <dbReference type="EMBL" id="MCW3797408.1"/>
    </source>
</evidence>
<reference evidence="2 3" key="1">
    <citation type="submission" date="2022-10" db="EMBL/GenBank/DDBJ databases">
        <title>Sphingomonas sp.</title>
        <authorList>
            <person name="Jin C."/>
        </authorList>
    </citation>
    <scope>NUCLEOTIDE SEQUENCE [LARGE SCALE GENOMIC DNA]</scope>
    <source>
        <strain evidence="2 3">BN140010</strain>
    </source>
</reference>